<evidence type="ECO:0000313" key="3">
    <source>
        <dbReference type="Proteomes" id="UP000646827"/>
    </source>
</evidence>
<organism evidence="2 3">
    <name type="scientific">Circinella minor</name>
    <dbReference type="NCBI Taxonomy" id="1195481"/>
    <lineage>
        <taxon>Eukaryota</taxon>
        <taxon>Fungi</taxon>
        <taxon>Fungi incertae sedis</taxon>
        <taxon>Mucoromycota</taxon>
        <taxon>Mucoromycotina</taxon>
        <taxon>Mucoromycetes</taxon>
        <taxon>Mucorales</taxon>
        <taxon>Lichtheimiaceae</taxon>
        <taxon>Circinella</taxon>
    </lineage>
</organism>
<reference evidence="2 3" key="1">
    <citation type="submission" date="2020-12" db="EMBL/GenBank/DDBJ databases">
        <title>Metabolic potential, ecology and presence of endohyphal bacteria is reflected in genomic diversity of Mucoromycotina.</title>
        <authorList>
            <person name="Muszewska A."/>
            <person name="Okrasinska A."/>
            <person name="Steczkiewicz K."/>
            <person name="Drgas O."/>
            <person name="Orlowska M."/>
            <person name="Perlinska-Lenart U."/>
            <person name="Aleksandrzak-Piekarczyk T."/>
            <person name="Szatraj K."/>
            <person name="Zielenkiewicz U."/>
            <person name="Pilsyk S."/>
            <person name="Malc E."/>
            <person name="Mieczkowski P."/>
            <person name="Kruszewska J.S."/>
            <person name="Biernat P."/>
            <person name="Pawlowska J."/>
        </authorList>
    </citation>
    <scope>NUCLEOTIDE SEQUENCE [LARGE SCALE GENOMIC DNA]</scope>
    <source>
        <strain evidence="2 3">CBS 142.35</strain>
    </source>
</reference>
<comment type="caution">
    <text evidence="2">The sequence shown here is derived from an EMBL/GenBank/DDBJ whole genome shotgun (WGS) entry which is preliminary data.</text>
</comment>
<name>A0A8H7SBS3_9FUNG</name>
<protein>
    <submittedName>
        <fullName evidence="2">Uncharacterized protein</fullName>
    </submittedName>
</protein>
<evidence type="ECO:0000256" key="1">
    <source>
        <dbReference type="SAM" id="MobiDB-lite"/>
    </source>
</evidence>
<dbReference type="AlphaFoldDB" id="A0A8H7SBS3"/>
<sequence>MKVFSNQNVADNDSTNKKYNPNLLKQQRNNNTRTDCSKISVDTNGWTWNSNDEEDLGLMLLFFDTVTEEKHLSTNNSTILSSVSNDIRLDLPAEEKDKKAIAVTREKNGEQGEKLEEMFSGDFGSFQCGEDHIPEMKESHTGGYRENHNELDHEFRRNIIRDFLEMVEQEERSLQT</sequence>
<evidence type="ECO:0000313" key="2">
    <source>
        <dbReference type="EMBL" id="KAG2226412.1"/>
    </source>
</evidence>
<proteinExistence type="predicted"/>
<dbReference type="OrthoDB" id="10389664at2759"/>
<keyword evidence="3" id="KW-1185">Reference proteome</keyword>
<feature type="compositionally biased region" description="Polar residues" evidence="1">
    <location>
        <begin position="1"/>
        <end position="34"/>
    </location>
</feature>
<dbReference type="Proteomes" id="UP000646827">
    <property type="component" value="Unassembled WGS sequence"/>
</dbReference>
<feature type="region of interest" description="Disordered" evidence="1">
    <location>
        <begin position="1"/>
        <end position="36"/>
    </location>
</feature>
<gene>
    <name evidence="2" type="ORF">INT45_000580</name>
</gene>
<dbReference type="EMBL" id="JAEPRB010000017">
    <property type="protein sequence ID" value="KAG2226412.1"/>
    <property type="molecule type" value="Genomic_DNA"/>
</dbReference>
<accession>A0A8H7SBS3</accession>